<comment type="caution">
    <text evidence="2">The sequence shown here is derived from an EMBL/GenBank/DDBJ whole genome shotgun (WGS) entry which is preliminary data.</text>
</comment>
<gene>
    <name evidence="2" type="ORF">PoB_001764200</name>
</gene>
<reference evidence="2 3" key="1">
    <citation type="journal article" date="2021" name="Elife">
        <title>Chloroplast acquisition without the gene transfer in kleptoplastic sea slugs, Plakobranchus ocellatus.</title>
        <authorList>
            <person name="Maeda T."/>
            <person name="Takahashi S."/>
            <person name="Yoshida T."/>
            <person name="Shimamura S."/>
            <person name="Takaki Y."/>
            <person name="Nagai Y."/>
            <person name="Toyoda A."/>
            <person name="Suzuki Y."/>
            <person name="Arimoto A."/>
            <person name="Ishii H."/>
            <person name="Satoh N."/>
            <person name="Nishiyama T."/>
            <person name="Hasebe M."/>
            <person name="Maruyama T."/>
            <person name="Minagawa J."/>
            <person name="Obokata J."/>
            <person name="Shigenobu S."/>
        </authorList>
    </citation>
    <scope>NUCLEOTIDE SEQUENCE [LARGE SCALE GENOMIC DNA]</scope>
</reference>
<keyword evidence="1" id="KW-0472">Membrane</keyword>
<sequence length="129" mass="14239">MDSTVPELIGFIIIVLFVAMVILYYLLPFSQCGGNVCNKCKAMMILCRGFTVLPNSVESVPIDVDQRAENVSQIPDGVGGMEETTGQEQSQKMISLDELNIKLRPYVQSVNEDRVLQSATTDHTIISLD</sequence>
<evidence type="ECO:0000313" key="3">
    <source>
        <dbReference type="Proteomes" id="UP000735302"/>
    </source>
</evidence>
<evidence type="ECO:0000313" key="2">
    <source>
        <dbReference type="EMBL" id="GFN91136.1"/>
    </source>
</evidence>
<dbReference type="AlphaFoldDB" id="A0AAV3Z9J3"/>
<keyword evidence="1" id="KW-1133">Transmembrane helix</keyword>
<protein>
    <submittedName>
        <fullName evidence="2">Uncharacterized protein</fullName>
    </submittedName>
</protein>
<feature type="transmembrane region" description="Helical" evidence="1">
    <location>
        <begin position="7"/>
        <end position="27"/>
    </location>
</feature>
<accession>A0AAV3Z9J3</accession>
<organism evidence="2 3">
    <name type="scientific">Plakobranchus ocellatus</name>
    <dbReference type="NCBI Taxonomy" id="259542"/>
    <lineage>
        <taxon>Eukaryota</taxon>
        <taxon>Metazoa</taxon>
        <taxon>Spiralia</taxon>
        <taxon>Lophotrochozoa</taxon>
        <taxon>Mollusca</taxon>
        <taxon>Gastropoda</taxon>
        <taxon>Heterobranchia</taxon>
        <taxon>Euthyneura</taxon>
        <taxon>Panpulmonata</taxon>
        <taxon>Sacoglossa</taxon>
        <taxon>Placobranchoidea</taxon>
        <taxon>Plakobranchidae</taxon>
        <taxon>Plakobranchus</taxon>
    </lineage>
</organism>
<dbReference type="Proteomes" id="UP000735302">
    <property type="component" value="Unassembled WGS sequence"/>
</dbReference>
<name>A0AAV3Z9J3_9GAST</name>
<proteinExistence type="predicted"/>
<evidence type="ECO:0000256" key="1">
    <source>
        <dbReference type="SAM" id="Phobius"/>
    </source>
</evidence>
<keyword evidence="3" id="KW-1185">Reference proteome</keyword>
<keyword evidence="1" id="KW-0812">Transmembrane</keyword>
<dbReference type="EMBL" id="BLXT01002101">
    <property type="protein sequence ID" value="GFN91136.1"/>
    <property type="molecule type" value="Genomic_DNA"/>
</dbReference>